<dbReference type="PANTHER" id="PTHR21180:SF32">
    <property type="entry name" value="ENDONUCLEASE_EXONUCLEASE_PHOSPHATASE FAMILY DOMAIN-CONTAINING PROTEIN 1"/>
    <property type="match status" value="1"/>
</dbReference>
<dbReference type="InterPro" id="IPR051675">
    <property type="entry name" value="Endo/Exo/Phosphatase_dom_1"/>
</dbReference>
<gene>
    <name evidence="4" type="ORF">UFOPK1811_00669</name>
    <name evidence="5" type="ORF">UFOPK2922_00789</name>
</gene>
<dbReference type="EMBL" id="CAEZZS010000031">
    <property type="protein sequence ID" value="CAB4777864.1"/>
    <property type="molecule type" value="Genomic_DNA"/>
</dbReference>
<dbReference type="GO" id="GO:0006281">
    <property type="term" value="P:DNA repair"/>
    <property type="evidence" value="ECO:0007669"/>
    <property type="project" value="InterPro"/>
</dbReference>
<dbReference type="InterPro" id="IPR019554">
    <property type="entry name" value="Soluble_ligand-bd"/>
</dbReference>
<evidence type="ECO:0000259" key="3">
    <source>
        <dbReference type="SMART" id="SM00278"/>
    </source>
</evidence>
<feature type="region of interest" description="Disordered" evidence="1">
    <location>
        <begin position="146"/>
        <end position="165"/>
    </location>
</feature>
<feature type="domain" description="Helix-hairpin-helix DNA-binding motif class 1" evidence="3">
    <location>
        <begin position="174"/>
        <end position="193"/>
    </location>
</feature>
<dbReference type="InterPro" id="IPR003583">
    <property type="entry name" value="Hlx-hairpin-Hlx_DNA-bd_motif"/>
</dbReference>
<feature type="transmembrane region" description="Helical" evidence="2">
    <location>
        <begin position="32"/>
        <end position="51"/>
    </location>
</feature>
<dbReference type="PANTHER" id="PTHR21180">
    <property type="entry name" value="ENDONUCLEASE/EXONUCLEASE/PHOSPHATASE FAMILY DOMAIN-CONTAINING PROTEIN 1"/>
    <property type="match status" value="1"/>
</dbReference>
<dbReference type="InterPro" id="IPR004509">
    <property type="entry name" value="Competence_ComEA_HhH"/>
</dbReference>
<evidence type="ECO:0000313" key="5">
    <source>
        <dbReference type="EMBL" id="CAB4777864.1"/>
    </source>
</evidence>
<dbReference type="SMART" id="SM00278">
    <property type="entry name" value="HhH1"/>
    <property type="match status" value="2"/>
</dbReference>
<dbReference type="GO" id="GO:0015627">
    <property type="term" value="C:type II protein secretion system complex"/>
    <property type="evidence" value="ECO:0007669"/>
    <property type="project" value="TreeGrafter"/>
</dbReference>
<accession>A0A6J6GDD7</accession>
<dbReference type="GO" id="GO:0003677">
    <property type="term" value="F:DNA binding"/>
    <property type="evidence" value="ECO:0007669"/>
    <property type="project" value="InterPro"/>
</dbReference>
<dbReference type="Gene3D" id="3.10.560.10">
    <property type="entry name" value="Outer membrane lipoprotein wza domain like"/>
    <property type="match status" value="1"/>
</dbReference>
<protein>
    <submittedName>
        <fullName evidence="4">Unannotated protein</fullName>
    </submittedName>
</protein>
<feature type="domain" description="Helix-hairpin-helix DNA-binding motif class 1" evidence="3">
    <location>
        <begin position="204"/>
        <end position="223"/>
    </location>
</feature>
<keyword evidence="2" id="KW-1133">Transmembrane helix</keyword>
<name>A0A6J6GDD7_9ZZZZ</name>
<reference evidence="4" key="1">
    <citation type="submission" date="2020-05" db="EMBL/GenBank/DDBJ databases">
        <authorList>
            <person name="Chiriac C."/>
            <person name="Salcher M."/>
            <person name="Ghai R."/>
            <person name="Kavagutti S V."/>
        </authorList>
    </citation>
    <scope>NUCLEOTIDE SEQUENCE</scope>
</reference>
<dbReference type="EMBL" id="CAEZUJ010000020">
    <property type="protein sequence ID" value="CAB4599292.1"/>
    <property type="molecule type" value="Genomic_DNA"/>
</dbReference>
<keyword evidence="2" id="KW-0472">Membrane</keyword>
<evidence type="ECO:0000256" key="2">
    <source>
        <dbReference type="SAM" id="Phobius"/>
    </source>
</evidence>
<evidence type="ECO:0000256" key="1">
    <source>
        <dbReference type="SAM" id="MobiDB-lite"/>
    </source>
</evidence>
<proteinExistence type="predicted"/>
<sequence length="226" mass="24069">MPKIDSELISRLRQIIPESTSKFRVNIEKKHFVSALLVISVGVALAIFLLWSGSAKEIPSASADSSEPGIEIVDNNQSINQPSQVNKILIIDVAGKVKNPDVYELPQGSRVIDAIKAAGGVGKGADSSGVNMARLLEDGEQIYIESSSSPTHSVSSASRGTRGGKVNLNRANLSELDGLPGVGPVLAARIVEWRSKNGNFKSVDELRRVSGIGDAKFNELKEVVVV</sequence>
<dbReference type="NCBIfam" id="TIGR00426">
    <property type="entry name" value="competence protein ComEA helix-hairpin-helix repeat region"/>
    <property type="match status" value="1"/>
</dbReference>
<dbReference type="GO" id="GO:0015628">
    <property type="term" value="P:protein secretion by the type II secretion system"/>
    <property type="evidence" value="ECO:0007669"/>
    <property type="project" value="TreeGrafter"/>
</dbReference>
<dbReference type="InterPro" id="IPR010994">
    <property type="entry name" value="RuvA_2-like"/>
</dbReference>
<feature type="compositionally biased region" description="Low complexity" evidence="1">
    <location>
        <begin position="146"/>
        <end position="158"/>
    </location>
</feature>
<keyword evidence="2" id="KW-0812">Transmembrane</keyword>
<dbReference type="Pfam" id="PF10531">
    <property type="entry name" value="SLBB"/>
    <property type="match status" value="1"/>
</dbReference>
<dbReference type="Gene3D" id="1.10.150.310">
    <property type="entry name" value="Tex RuvX-like domain-like"/>
    <property type="match status" value="1"/>
</dbReference>
<dbReference type="AlphaFoldDB" id="A0A6J6GDD7"/>
<evidence type="ECO:0000313" key="4">
    <source>
        <dbReference type="EMBL" id="CAB4599292.1"/>
    </source>
</evidence>
<dbReference type="SUPFAM" id="SSF47781">
    <property type="entry name" value="RuvA domain 2-like"/>
    <property type="match status" value="1"/>
</dbReference>
<dbReference type="Pfam" id="PF12836">
    <property type="entry name" value="HHH_3"/>
    <property type="match status" value="1"/>
</dbReference>
<organism evidence="4">
    <name type="scientific">freshwater metagenome</name>
    <dbReference type="NCBI Taxonomy" id="449393"/>
    <lineage>
        <taxon>unclassified sequences</taxon>
        <taxon>metagenomes</taxon>
        <taxon>ecological metagenomes</taxon>
    </lineage>
</organism>